<evidence type="ECO:0008006" key="4">
    <source>
        <dbReference type="Google" id="ProtNLM"/>
    </source>
</evidence>
<evidence type="ECO:0000313" key="3">
    <source>
        <dbReference type="Proteomes" id="UP000184073"/>
    </source>
</evidence>
<protein>
    <recommendedName>
        <fullName evidence="4">Glycosyltransferase family 69 protein</fullName>
    </recommendedName>
</protein>
<dbReference type="VEuPathDB" id="FungiDB:ASPVEDRAFT_43503"/>
<keyword evidence="1" id="KW-0812">Transmembrane</keyword>
<feature type="transmembrane region" description="Helical" evidence="1">
    <location>
        <begin position="84"/>
        <end position="106"/>
    </location>
</feature>
<dbReference type="RefSeq" id="XP_040669828.1">
    <property type="nucleotide sequence ID" value="XM_040812837.1"/>
</dbReference>
<dbReference type="GeneID" id="63728348"/>
<dbReference type="EMBL" id="KV878131">
    <property type="protein sequence ID" value="OJJ04066.1"/>
    <property type="molecule type" value="Genomic_DNA"/>
</dbReference>
<keyword evidence="1" id="KW-1133">Transmembrane helix</keyword>
<gene>
    <name evidence="2" type="ORF">ASPVEDRAFT_43503</name>
</gene>
<name>A0A1L9PRJ1_ASPVE</name>
<keyword evidence="3" id="KW-1185">Reference proteome</keyword>
<reference evidence="3" key="1">
    <citation type="journal article" date="2017" name="Genome Biol.">
        <title>Comparative genomics reveals high biological diversity and specific adaptations in the industrially and medically important fungal genus Aspergillus.</title>
        <authorList>
            <person name="de Vries R.P."/>
            <person name="Riley R."/>
            <person name="Wiebenga A."/>
            <person name="Aguilar-Osorio G."/>
            <person name="Amillis S."/>
            <person name="Uchima C.A."/>
            <person name="Anderluh G."/>
            <person name="Asadollahi M."/>
            <person name="Askin M."/>
            <person name="Barry K."/>
            <person name="Battaglia E."/>
            <person name="Bayram O."/>
            <person name="Benocci T."/>
            <person name="Braus-Stromeyer S.A."/>
            <person name="Caldana C."/>
            <person name="Canovas D."/>
            <person name="Cerqueira G.C."/>
            <person name="Chen F."/>
            <person name="Chen W."/>
            <person name="Choi C."/>
            <person name="Clum A."/>
            <person name="Dos Santos R.A."/>
            <person name="Damasio A.R."/>
            <person name="Diallinas G."/>
            <person name="Emri T."/>
            <person name="Fekete E."/>
            <person name="Flipphi M."/>
            <person name="Freyberg S."/>
            <person name="Gallo A."/>
            <person name="Gournas C."/>
            <person name="Habgood R."/>
            <person name="Hainaut M."/>
            <person name="Harispe M.L."/>
            <person name="Henrissat B."/>
            <person name="Hilden K.S."/>
            <person name="Hope R."/>
            <person name="Hossain A."/>
            <person name="Karabika E."/>
            <person name="Karaffa L."/>
            <person name="Karanyi Z."/>
            <person name="Krasevec N."/>
            <person name="Kuo A."/>
            <person name="Kusch H."/>
            <person name="LaButti K."/>
            <person name="Lagendijk E.L."/>
            <person name="Lapidus A."/>
            <person name="Levasseur A."/>
            <person name="Lindquist E."/>
            <person name="Lipzen A."/>
            <person name="Logrieco A.F."/>
            <person name="MacCabe A."/>
            <person name="Maekelae M.R."/>
            <person name="Malavazi I."/>
            <person name="Melin P."/>
            <person name="Meyer V."/>
            <person name="Mielnichuk N."/>
            <person name="Miskei M."/>
            <person name="Molnar A.P."/>
            <person name="Mule G."/>
            <person name="Ngan C.Y."/>
            <person name="Orejas M."/>
            <person name="Orosz E."/>
            <person name="Ouedraogo J.P."/>
            <person name="Overkamp K.M."/>
            <person name="Park H.-S."/>
            <person name="Perrone G."/>
            <person name="Piumi F."/>
            <person name="Punt P.J."/>
            <person name="Ram A.F."/>
            <person name="Ramon A."/>
            <person name="Rauscher S."/>
            <person name="Record E."/>
            <person name="Riano-Pachon D.M."/>
            <person name="Robert V."/>
            <person name="Roehrig J."/>
            <person name="Ruller R."/>
            <person name="Salamov A."/>
            <person name="Salih N.S."/>
            <person name="Samson R.A."/>
            <person name="Sandor E."/>
            <person name="Sanguinetti M."/>
            <person name="Schuetze T."/>
            <person name="Sepcic K."/>
            <person name="Shelest E."/>
            <person name="Sherlock G."/>
            <person name="Sophianopoulou V."/>
            <person name="Squina F.M."/>
            <person name="Sun H."/>
            <person name="Susca A."/>
            <person name="Todd R.B."/>
            <person name="Tsang A."/>
            <person name="Unkles S.E."/>
            <person name="van de Wiele N."/>
            <person name="van Rossen-Uffink D."/>
            <person name="Oliveira J.V."/>
            <person name="Vesth T.C."/>
            <person name="Visser J."/>
            <person name="Yu J.-H."/>
            <person name="Zhou M."/>
            <person name="Andersen M.R."/>
            <person name="Archer D.B."/>
            <person name="Baker S.E."/>
            <person name="Benoit I."/>
            <person name="Brakhage A.A."/>
            <person name="Braus G.H."/>
            <person name="Fischer R."/>
            <person name="Frisvad J.C."/>
            <person name="Goldman G.H."/>
            <person name="Houbraken J."/>
            <person name="Oakley B."/>
            <person name="Pocsi I."/>
            <person name="Scazzocchio C."/>
            <person name="Seiboth B."/>
            <person name="vanKuyk P.A."/>
            <person name="Wortman J."/>
            <person name="Dyer P.S."/>
            <person name="Grigoriev I.V."/>
        </authorList>
    </citation>
    <scope>NUCLEOTIDE SEQUENCE [LARGE SCALE GENOMIC DNA]</scope>
    <source>
        <strain evidence="3">CBS 583.65</strain>
    </source>
</reference>
<evidence type="ECO:0000313" key="2">
    <source>
        <dbReference type="EMBL" id="OJJ04066.1"/>
    </source>
</evidence>
<dbReference type="PANTHER" id="PTHR34144">
    <property type="entry name" value="CHROMOSOME 8, WHOLE GENOME SHOTGUN SEQUENCE"/>
    <property type="match status" value="1"/>
</dbReference>
<sequence length="528" mass="59655">MSGHLLSSHDSPARRLSVEDGQEAYNLYEVESQWRKRPLFERVLQRIYSVRYLFSSGGDYHGKYRPLIPALVQPRRFRRTLFRLPYYGLIVLSAILVLVIFTAIFFPSYTRPPPHYSSLRDLASASDQAGRGNPRNEKVFIAASLYDVTGDLVWGHWGSSILQLIDLLGEDNAFLSIYENDSGSEGKQSLADLKRQVPCNNSIIYEHLGLEDLPKIIIPGGKERVKRISYLAETRNRALEPLDEHTAQEPFDKILFLNDIAFDPIEALQLLFSTNVNDDGVAQYRAACAVDFINPFKFYDTYATRDLEGYSMGLPFYPWFSNSGSAQSRKDVLGGKDAVPVRSCWGGMVAFDAQFFQHNTGKPPVEAAGGNLPARFRASQDVNLFWDASECCLIHADIQVPRQDPGESQDSAVIETGIYMNPFVRVAYDPRSLSWLWTTRRFEKLYSLVHNIGNHLVGLPWYNPRREEVPGQRVEDTAFINDEGGAGFFRSVERSTSHDGFCGRLGLQVVIPQREEGEGFESVPMPRS</sequence>
<dbReference type="InterPro" id="IPR021047">
    <property type="entry name" value="Mannosyltransferase_CMT1"/>
</dbReference>
<accession>A0A1L9PRJ1</accession>
<dbReference type="STRING" id="1036611.A0A1L9PRJ1"/>
<dbReference type="PANTHER" id="PTHR34144:SF8">
    <property type="entry name" value="GLYCOSYLTRANSFERASE FAMILY 69 PROTEIN"/>
    <property type="match status" value="1"/>
</dbReference>
<dbReference type="OrthoDB" id="262547at2759"/>
<keyword evidence="1" id="KW-0472">Membrane</keyword>
<organism evidence="2 3">
    <name type="scientific">Aspergillus versicolor CBS 583.65</name>
    <dbReference type="NCBI Taxonomy" id="1036611"/>
    <lineage>
        <taxon>Eukaryota</taxon>
        <taxon>Fungi</taxon>
        <taxon>Dikarya</taxon>
        <taxon>Ascomycota</taxon>
        <taxon>Pezizomycotina</taxon>
        <taxon>Eurotiomycetes</taxon>
        <taxon>Eurotiomycetidae</taxon>
        <taxon>Eurotiales</taxon>
        <taxon>Aspergillaceae</taxon>
        <taxon>Aspergillus</taxon>
        <taxon>Aspergillus subgen. Nidulantes</taxon>
    </lineage>
</organism>
<dbReference type="AlphaFoldDB" id="A0A1L9PRJ1"/>
<proteinExistence type="predicted"/>
<dbReference type="Pfam" id="PF11735">
    <property type="entry name" value="CAP59_mtransfer"/>
    <property type="match status" value="1"/>
</dbReference>
<evidence type="ECO:0000256" key="1">
    <source>
        <dbReference type="SAM" id="Phobius"/>
    </source>
</evidence>
<dbReference type="Proteomes" id="UP000184073">
    <property type="component" value="Unassembled WGS sequence"/>
</dbReference>